<dbReference type="AlphaFoldDB" id="A0A919YKC3"/>
<dbReference type="Proteomes" id="UP000682811">
    <property type="component" value="Unassembled WGS sequence"/>
</dbReference>
<accession>A0A919YKC3</accession>
<name>A0A919YKC3_9BACL</name>
<protein>
    <submittedName>
        <fullName evidence="1">Uncharacterized protein</fullName>
    </submittedName>
</protein>
<gene>
    <name evidence="1" type="ORF">J34TS1_50300</name>
</gene>
<dbReference type="RefSeq" id="WP_212980524.1">
    <property type="nucleotide sequence ID" value="NZ_AP025343.1"/>
</dbReference>
<dbReference type="EMBL" id="BORT01000030">
    <property type="protein sequence ID" value="GIO50265.1"/>
    <property type="molecule type" value="Genomic_DNA"/>
</dbReference>
<sequence length="76" mass="8936">MSHDISIWTLKKMPLQQVIQYIEQNSTPEYRARMAKIKKADYEQLPAEQAQDKLVAAISKMSEEEYTDYLLELVDE</sequence>
<keyword evidence="2" id="KW-1185">Reference proteome</keyword>
<comment type="caution">
    <text evidence="1">The sequence shown here is derived from an EMBL/GenBank/DDBJ whole genome shotgun (WGS) entry which is preliminary data.</text>
</comment>
<organism evidence="1 2">
    <name type="scientific">Paenibacillus azoreducens</name>
    <dbReference type="NCBI Taxonomy" id="116718"/>
    <lineage>
        <taxon>Bacteria</taxon>
        <taxon>Bacillati</taxon>
        <taxon>Bacillota</taxon>
        <taxon>Bacilli</taxon>
        <taxon>Bacillales</taxon>
        <taxon>Paenibacillaceae</taxon>
        <taxon>Paenibacillus</taxon>
    </lineage>
</organism>
<evidence type="ECO:0000313" key="2">
    <source>
        <dbReference type="Proteomes" id="UP000682811"/>
    </source>
</evidence>
<reference evidence="1 2" key="1">
    <citation type="submission" date="2021-03" db="EMBL/GenBank/DDBJ databases">
        <title>Antimicrobial resistance genes in bacteria isolated from Japanese honey, and their potential for conferring macrolide and lincosamide resistance in the American foulbrood pathogen Paenibacillus larvae.</title>
        <authorList>
            <person name="Okamoto M."/>
            <person name="Kumagai M."/>
            <person name="Kanamori H."/>
            <person name="Takamatsu D."/>
        </authorList>
    </citation>
    <scope>NUCLEOTIDE SEQUENCE [LARGE SCALE GENOMIC DNA]</scope>
    <source>
        <strain evidence="1 2">J34TS1</strain>
    </source>
</reference>
<proteinExistence type="predicted"/>
<evidence type="ECO:0000313" key="1">
    <source>
        <dbReference type="EMBL" id="GIO50265.1"/>
    </source>
</evidence>